<dbReference type="Pfam" id="PF00011">
    <property type="entry name" value="HSP20"/>
    <property type="match status" value="1"/>
</dbReference>
<evidence type="ECO:0000256" key="2">
    <source>
        <dbReference type="RuleBase" id="RU003616"/>
    </source>
</evidence>
<name>A0ABR8XXN3_9BACL</name>
<organism evidence="4 5">
    <name type="scientific">Solibacillus faecavium</name>
    <dbReference type="NCBI Taxonomy" id="2762221"/>
    <lineage>
        <taxon>Bacteria</taxon>
        <taxon>Bacillati</taxon>
        <taxon>Bacillota</taxon>
        <taxon>Bacilli</taxon>
        <taxon>Bacillales</taxon>
        <taxon>Caryophanaceae</taxon>
        <taxon>Solibacillus</taxon>
    </lineage>
</organism>
<sequence length="149" mass="17154">MSLLPDDSFKHLSDIRKDFERMFSTFPFDLNLFDNMLGSFGGMKVDVHETATEVVATCDIPGLEKDDDIQITVEQNMLNIRGFINKTTELKEEDMFRQERYAGGFQRSIFLPSPVSRDGVKATYRNGVLKVRMPKTAQKNVQNIEIDFY</sequence>
<accession>A0ABR8XXN3</accession>
<dbReference type="InterPro" id="IPR008978">
    <property type="entry name" value="HSP20-like_chaperone"/>
</dbReference>
<evidence type="ECO:0000256" key="1">
    <source>
        <dbReference type="PROSITE-ProRule" id="PRU00285"/>
    </source>
</evidence>
<protein>
    <submittedName>
        <fullName evidence="4">Hsp20/alpha crystallin family protein</fullName>
    </submittedName>
</protein>
<dbReference type="CDD" id="cd06464">
    <property type="entry name" value="ACD_sHsps-like"/>
    <property type="match status" value="1"/>
</dbReference>
<dbReference type="InterPro" id="IPR031107">
    <property type="entry name" value="Small_HSP"/>
</dbReference>
<dbReference type="SUPFAM" id="SSF49764">
    <property type="entry name" value="HSP20-like chaperones"/>
    <property type="match status" value="1"/>
</dbReference>
<comment type="caution">
    <text evidence="4">The sequence shown here is derived from an EMBL/GenBank/DDBJ whole genome shotgun (WGS) entry which is preliminary data.</text>
</comment>
<gene>
    <name evidence="4" type="ORF">H9635_08075</name>
</gene>
<dbReference type="EMBL" id="JACSPZ010000003">
    <property type="protein sequence ID" value="MBD8036696.1"/>
    <property type="molecule type" value="Genomic_DNA"/>
</dbReference>
<dbReference type="Proteomes" id="UP000619101">
    <property type="component" value="Unassembled WGS sequence"/>
</dbReference>
<dbReference type="Gene3D" id="2.60.40.790">
    <property type="match status" value="1"/>
</dbReference>
<evidence type="ECO:0000313" key="4">
    <source>
        <dbReference type="EMBL" id="MBD8036696.1"/>
    </source>
</evidence>
<dbReference type="PANTHER" id="PTHR11527">
    <property type="entry name" value="HEAT-SHOCK PROTEIN 20 FAMILY MEMBER"/>
    <property type="match status" value="1"/>
</dbReference>
<comment type="similarity">
    <text evidence="1 2">Belongs to the small heat shock protein (HSP20) family.</text>
</comment>
<reference evidence="4 5" key="1">
    <citation type="submission" date="2020-08" db="EMBL/GenBank/DDBJ databases">
        <title>A Genomic Blueprint of the Chicken Gut Microbiome.</title>
        <authorList>
            <person name="Gilroy R."/>
            <person name="Ravi A."/>
            <person name="Getino M."/>
            <person name="Pursley I."/>
            <person name="Horton D.L."/>
            <person name="Alikhan N.-F."/>
            <person name="Baker D."/>
            <person name="Gharbi K."/>
            <person name="Hall N."/>
            <person name="Watson M."/>
            <person name="Adriaenssens E.M."/>
            <person name="Foster-Nyarko E."/>
            <person name="Jarju S."/>
            <person name="Secka A."/>
            <person name="Antonio M."/>
            <person name="Oren A."/>
            <person name="Chaudhuri R."/>
            <person name="La Ragione R.M."/>
            <person name="Hildebrand F."/>
            <person name="Pallen M.J."/>
        </authorList>
    </citation>
    <scope>NUCLEOTIDE SEQUENCE [LARGE SCALE GENOMIC DNA]</scope>
    <source>
        <strain evidence="4 5">A46</strain>
    </source>
</reference>
<evidence type="ECO:0000313" key="5">
    <source>
        <dbReference type="Proteomes" id="UP000619101"/>
    </source>
</evidence>
<keyword evidence="5" id="KW-1185">Reference proteome</keyword>
<dbReference type="InterPro" id="IPR002068">
    <property type="entry name" value="A-crystallin/Hsp20_dom"/>
</dbReference>
<dbReference type="RefSeq" id="WP_191699681.1">
    <property type="nucleotide sequence ID" value="NZ_JACSPZ010000003.1"/>
</dbReference>
<dbReference type="PROSITE" id="PS01031">
    <property type="entry name" value="SHSP"/>
    <property type="match status" value="1"/>
</dbReference>
<evidence type="ECO:0000259" key="3">
    <source>
        <dbReference type="PROSITE" id="PS01031"/>
    </source>
</evidence>
<proteinExistence type="inferred from homology"/>
<feature type="domain" description="SHSP" evidence="3">
    <location>
        <begin position="36"/>
        <end position="149"/>
    </location>
</feature>